<accession>A0A834G5Y0</accession>
<keyword evidence="12" id="KW-1185">Reference proteome</keyword>
<dbReference type="Proteomes" id="UP000626092">
    <property type="component" value="Unassembled WGS sequence"/>
</dbReference>
<feature type="transmembrane region" description="Helical" evidence="8">
    <location>
        <begin position="43"/>
        <end position="62"/>
    </location>
</feature>
<keyword evidence="5 8" id="KW-1133">Transmembrane helix</keyword>
<keyword evidence="3 8" id="KW-0808">Transferase</keyword>
<evidence type="ECO:0000256" key="6">
    <source>
        <dbReference type="ARBA" id="ARBA00023136"/>
    </source>
</evidence>
<dbReference type="OrthoDB" id="9909019at2759"/>
<evidence type="ECO:0000313" key="12">
    <source>
        <dbReference type="Proteomes" id="UP000626092"/>
    </source>
</evidence>
<dbReference type="GO" id="GO:0005783">
    <property type="term" value="C:endoplasmic reticulum"/>
    <property type="evidence" value="ECO:0007669"/>
    <property type="project" value="TreeGrafter"/>
</dbReference>
<dbReference type="PANTHER" id="PTHR22883:SF265">
    <property type="entry name" value="PROTEIN S-ACYLTRANSFERASE 22-RELATED"/>
    <property type="match status" value="1"/>
</dbReference>
<reference evidence="11" key="1">
    <citation type="submission" date="2019-11" db="EMBL/GenBank/DDBJ databases">
        <authorList>
            <person name="Liu Y."/>
            <person name="Hou J."/>
            <person name="Li T.-Q."/>
            <person name="Guan C.-H."/>
            <person name="Wu X."/>
            <person name="Wu H.-Z."/>
            <person name="Ling F."/>
            <person name="Zhang R."/>
            <person name="Shi X.-G."/>
            <person name="Ren J.-P."/>
            <person name="Chen E.-F."/>
            <person name="Sun J.-M."/>
        </authorList>
    </citation>
    <scope>NUCLEOTIDE SEQUENCE</scope>
    <source>
        <strain evidence="11">Adult_tree_wgs_1</strain>
        <tissue evidence="11">Leaves</tissue>
    </source>
</reference>
<evidence type="ECO:0000256" key="9">
    <source>
        <dbReference type="SAM" id="MobiDB-lite"/>
    </source>
</evidence>
<sequence>MRKHGWQLPHHPLQVVAVAVFLALGFSYYVFFAPFVGKKLFQYIAIGLYTPLILCAFSLYIWCAAADPADSGVFKSKKYLKISDSKKHAQLKESKLVGESTSSKQDVNAATIGGEPLDGGTTNADTAEEECTNENKKHASSHHSSYFTALWVFMPCAFFYNCLSPPEESSEQQLSEDGMFYCSLCEVEVFKNSKHCRVCDKCVDNFDHHCRWLNNCIGKRNYRQFFILMASSLLLLILQWSTGILVMVCCFLERKKFSADITSKLGSSFTVIPFSIAVAVCTILAMIATLPLAQLFFFHILLIRKGISTYDYIIALREQEQQGIGSQQSPQMSIASSLTGLSTASSFNNFQRGAWCTPPRLFFEDQFDVVPPDTGSVSSSGKKMVGEEPIKKTVDVPIKKKNPAAVKISPWTLARLNAEEVSKAASEARKKSKILRPVVRQEAPFGLQTESSFGSSSRRMVLKPTNNNRKQASKARAAESYGNGFMSEASTTLAPLQHEALSAFRTNQAMASSTAFVGSSSESSVASPDLVHPFQVSSSAFQKGIIPLSRSTSGGYEASGGEDSDRVPSRTVQKRSIDWSNLRFGPDTDERVARLKDSISSSRANTTNY</sequence>
<evidence type="ECO:0000256" key="2">
    <source>
        <dbReference type="ARBA" id="ARBA00008574"/>
    </source>
</evidence>
<feature type="region of interest" description="Disordered" evidence="9">
    <location>
        <begin position="109"/>
        <end position="136"/>
    </location>
</feature>
<evidence type="ECO:0000256" key="4">
    <source>
        <dbReference type="ARBA" id="ARBA00022692"/>
    </source>
</evidence>
<organism evidence="11 12">
    <name type="scientific">Rhododendron simsii</name>
    <name type="common">Sims's rhododendron</name>
    <dbReference type="NCBI Taxonomy" id="118357"/>
    <lineage>
        <taxon>Eukaryota</taxon>
        <taxon>Viridiplantae</taxon>
        <taxon>Streptophyta</taxon>
        <taxon>Embryophyta</taxon>
        <taxon>Tracheophyta</taxon>
        <taxon>Spermatophyta</taxon>
        <taxon>Magnoliopsida</taxon>
        <taxon>eudicotyledons</taxon>
        <taxon>Gunneridae</taxon>
        <taxon>Pentapetalae</taxon>
        <taxon>asterids</taxon>
        <taxon>Ericales</taxon>
        <taxon>Ericaceae</taxon>
        <taxon>Ericoideae</taxon>
        <taxon>Rhodoreae</taxon>
        <taxon>Rhododendron</taxon>
    </lineage>
</organism>
<evidence type="ECO:0000259" key="10">
    <source>
        <dbReference type="Pfam" id="PF01529"/>
    </source>
</evidence>
<gene>
    <name evidence="11" type="ORF">RHSIM_Rhsim12G0077800</name>
</gene>
<comment type="domain">
    <text evidence="8">The DHHC domain is required for palmitoyltransferase activity.</text>
</comment>
<dbReference type="InterPro" id="IPR039859">
    <property type="entry name" value="PFA4/ZDH16/20/ERF2-like"/>
</dbReference>
<feature type="transmembrane region" description="Helical" evidence="8">
    <location>
        <begin position="12"/>
        <end position="31"/>
    </location>
</feature>
<dbReference type="GO" id="GO:0019706">
    <property type="term" value="F:protein-cysteine S-palmitoyltransferase activity"/>
    <property type="evidence" value="ECO:0007669"/>
    <property type="project" value="UniProtKB-EC"/>
</dbReference>
<evidence type="ECO:0000256" key="5">
    <source>
        <dbReference type="ARBA" id="ARBA00022989"/>
    </source>
</evidence>
<dbReference type="Pfam" id="PF01529">
    <property type="entry name" value="DHHC"/>
    <property type="match status" value="1"/>
</dbReference>
<dbReference type="EC" id="2.3.1.225" evidence="8"/>
<dbReference type="GO" id="GO:0005794">
    <property type="term" value="C:Golgi apparatus"/>
    <property type="evidence" value="ECO:0007669"/>
    <property type="project" value="TreeGrafter"/>
</dbReference>
<comment type="subcellular location">
    <subcellularLocation>
        <location evidence="1">Endomembrane system</location>
        <topology evidence="1">Multi-pass membrane protein</topology>
    </subcellularLocation>
</comment>
<dbReference type="GO" id="GO:0006612">
    <property type="term" value="P:protein targeting to membrane"/>
    <property type="evidence" value="ECO:0007669"/>
    <property type="project" value="TreeGrafter"/>
</dbReference>
<comment type="caution">
    <text evidence="11">The sequence shown here is derived from an EMBL/GenBank/DDBJ whole genome shotgun (WGS) entry which is preliminary data.</text>
</comment>
<dbReference type="EMBL" id="WJXA01000012">
    <property type="protein sequence ID" value="KAF7123660.1"/>
    <property type="molecule type" value="Genomic_DNA"/>
</dbReference>
<evidence type="ECO:0000256" key="7">
    <source>
        <dbReference type="ARBA" id="ARBA00023315"/>
    </source>
</evidence>
<proteinExistence type="inferred from homology"/>
<comment type="similarity">
    <text evidence="2 8">Belongs to the DHHC palmitoyltransferase family.</text>
</comment>
<evidence type="ECO:0000256" key="1">
    <source>
        <dbReference type="ARBA" id="ARBA00004127"/>
    </source>
</evidence>
<feature type="transmembrane region" description="Helical" evidence="8">
    <location>
        <begin position="225"/>
        <end position="252"/>
    </location>
</feature>
<dbReference type="PROSITE" id="PS50216">
    <property type="entry name" value="DHHC"/>
    <property type="match status" value="1"/>
</dbReference>
<keyword evidence="7 8" id="KW-0012">Acyltransferase</keyword>
<feature type="transmembrane region" description="Helical" evidence="8">
    <location>
        <begin position="272"/>
        <end position="302"/>
    </location>
</feature>
<evidence type="ECO:0000256" key="3">
    <source>
        <dbReference type="ARBA" id="ARBA00022679"/>
    </source>
</evidence>
<dbReference type="InterPro" id="IPR001594">
    <property type="entry name" value="Palmitoyltrfase_DHHC"/>
</dbReference>
<protein>
    <recommendedName>
        <fullName evidence="8">S-acyltransferase</fullName>
        <ecNumber evidence="8">2.3.1.225</ecNumber>
    </recommendedName>
    <alternativeName>
        <fullName evidence="8">Palmitoyltransferase</fullName>
    </alternativeName>
</protein>
<feature type="domain" description="Palmitoyltransferase DHHC" evidence="10">
    <location>
        <begin position="180"/>
        <end position="313"/>
    </location>
</feature>
<dbReference type="AlphaFoldDB" id="A0A834G5Y0"/>
<name>A0A834G5Y0_RHOSS</name>
<evidence type="ECO:0000313" key="11">
    <source>
        <dbReference type="EMBL" id="KAF7123660.1"/>
    </source>
</evidence>
<feature type="region of interest" description="Disordered" evidence="9">
    <location>
        <begin position="551"/>
        <end position="585"/>
    </location>
</feature>
<comment type="catalytic activity">
    <reaction evidence="8">
        <text>L-cysteinyl-[protein] + hexadecanoyl-CoA = S-hexadecanoyl-L-cysteinyl-[protein] + CoA</text>
        <dbReference type="Rhea" id="RHEA:36683"/>
        <dbReference type="Rhea" id="RHEA-COMP:10131"/>
        <dbReference type="Rhea" id="RHEA-COMP:11032"/>
        <dbReference type="ChEBI" id="CHEBI:29950"/>
        <dbReference type="ChEBI" id="CHEBI:57287"/>
        <dbReference type="ChEBI" id="CHEBI:57379"/>
        <dbReference type="ChEBI" id="CHEBI:74151"/>
        <dbReference type="EC" id="2.3.1.225"/>
    </reaction>
</comment>
<evidence type="ECO:0000256" key="8">
    <source>
        <dbReference type="RuleBase" id="RU079119"/>
    </source>
</evidence>
<dbReference type="PANTHER" id="PTHR22883">
    <property type="entry name" value="ZINC FINGER DHHC DOMAIN CONTAINING PROTEIN"/>
    <property type="match status" value="1"/>
</dbReference>
<keyword evidence="4 8" id="KW-0812">Transmembrane</keyword>
<keyword evidence="6 8" id="KW-0472">Membrane</keyword>